<dbReference type="PATRIC" id="fig|365046.3.peg.3810"/>
<dbReference type="InterPro" id="IPR003333">
    <property type="entry name" value="CMAS"/>
</dbReference>
<dbReference type="AlphaFoldDB" id="F5Y266"/>
<proteinExistence type="inferred from homology"/>
<dbReference type="PANTHER" id="PTHR43667:SF2">
    <property type="entry name" value="FATTY ACID C-METHYL TRANSFERASE"/>
    <property type="match status" value="1"/>
</dbReference>
<evidence type="ECO:0000313" key="8">
    <source>
        <dbReference type="Proteomes" id="UP000008385"/>
    </source>
</evidence>
<dbReference type="OrthoDB" id="9782855at2"/>
<reference evidence="7 8" key="2">
    <citation type="journal article" date="2011" name="PLoS ONE">
        <title>The Cyst-Dividing Bacterium Ramlibacter tataouinensis TTB310 Genome Reveals a Well-Stocked Toolbox for Adaptation to a Desert Environment.</title>
        <authorList>
            <person name="De Luca G."/>
            <person name="Barakat M."/>
            <person name="Ortet P."/>
            <person name="Fochesato S."/>
            <person name="Jourlin-Castelli C."/>
            <person name="Ansaldi M."/>
            <person name="Py B."/>
            <person name="Fichant G."/>
            <person name="Coutinho P.M."/>
            <person name="Voulhoux R."/>
            <person name="Bastien O."/>
            <person name="Marechal E."/>
            <person name="Henrissat B."/>
            <person name="Quentin Y."/>
            <person name="Noirot P."/>
            <person name="Filloux A."/>
            <person name="Mejean V."/>
            <person name="Dubow M.S."/>
            <person name="Barras F."/>
            <person name="Barbe V."/>
            <person name="Weissenbach J."/>
            <person name="Mihalcescu I."/>
            <person name="Vermeglio A."/>
            <person name="Achouak W."/>
            <person name="Heulin T."/>
        </authorList>
    </citation>
    <scope>NUCLEOTIDE SEQUENCE [LARGE SCALE GENOMIC DNA]</scope>
    <source>
        <strain evidence="8">ATCC BAA-407 / DSM 14655 / LMG 21543 / TTB310</strain>
    </source>
</reference>
<reference evidence="8" key="1">
    <citation type="submission" date="2006-01" db="EMBL/GenBank/DDBJ databases">
        <title>Genome of the cyst-dividing bacterium Ramlibacter tataouinensis.</title>
        <authorList>
            <person name="Barakat M."/>
            <person name="Ortet P."/>
            <person name="De Luca G."/>
            <person name="Jourlin-Castelli C."/>
            <person name="Ansaldi M."/>
            <person name="Py B."/>
            <person name="Fichant G."/>
            <person name="Coutinho P."/>
            <person name="Voulhoux R."/>
            <person name="Bastien O."/>
            <person name="Roy S."/>
            <person name="Marechal E."/>
            <person name="Henrissat B."/>
            <person name="Quentin Y."/>
            <person name="Noirot P."/>
            <person name="Filloux A."/>
            <person name="Mejean V."/>
            <person name="DuBow M."/>
            <person name="Barras F."/>
            <person name="Heulin T."/>
        </authorList>
    </citation>
    <scope>NUCLEOTIDE SEQUENCE [LARGE SCALE GENOMIC DNA]</scope>
    <source>
        <strain evidence="8">ATCC BAA-407 / DSM 14655 / LMG 21543 / TTB310</strain>
    </source>
</reference>
<dbReference type="STRING" id="365046.Rta_37190"/>
<dbReference type="eggNOG" id="COG2230">
    <property type="taxonomic scope" value="Bacteria"/>
</dbReference>
<dbReference type="Pfam" id="PF02353">
    <property type="entry name" value="CMAS"/>
    <property type="match status" value="1"/>
</dbReference>
<dbReference type="Gene3D" id="3.40.50.150">
    <property type="entry name" value="Vaccinia Virus protein VP39"/>
    <property type="match status" value="1"/>
</dbReference>
<dbReference type="RefSeq" id="WP_013903062.1">
    <property type="nucleotide sequence ID" value="NC_015677.1"/>
</dbReference>
<feature type="active site" evidence="6">
    <location>
        <position position="385"/>
    </location>
</feature>
<evidence type="ECO:0000256" key="1">
    <source>
        <dbReference type="ARBA" id="ARBA00010815"/>
    </source>
</evidence>
<keyword evidence="4" id="KW-0949">S-adenosyl-L-methionine</keyword>
<sequence>MNTTTVNHFAIPPGAPAAARTALGLLQRLAHGTLTVQLPDGSLRRFGNGNAPFAALTLRNWNVCTAALKSGDIGFAESYIAGDWTTPSLTELLKVFIRNRREVEDVIYGSWAGRLLYRLRHLLNRNTRANSQKNIHAHYDLGNAFYGLWLDGTMNYSSAWFDGDLAQPMAQAQHAKVRRALRLAGVRPGDRVLEIGCGWGALAQMAVDEFDARVTGVTLSTEQLAFAQRRLAHLRPGAADLRLQDYRDINDGPYDAICSIEMVEAVGREYWPSYFGAVQRLLKPGGRACIQSIVIDDALWERYIRSTDFIQQYIFPGGCLPCPREFRRAAQDAGLQVVDELSFGTDYAETLRRWREKFLAERAQVLRLGFDERFIRIWEFYLAYCEAAFAQANIDVVQYTLQKA</sequence>
<dbReference type="GO" id="GO:0032259">
    <property type="term" value="P:methylation"/>
    <property type="evidence" value="ECO:0007669"/>
    <property type="project" value="UniProtKB-KW"/>
</dbReference>
<dbReference type="Proteomes" id="UP000008385">
    <property type="component" value="Chromosome"/>
</dbReference>
<organism evidence="7 8">
    <name type="scientific">Ramlibacter tataouinensis (strain ATCC BAA-407 / DSM 14655 / LMG 21543 / TTB310)</name>
    <dbReference type="NCBI Taxonomy" id="365046"/>
    <lineage>
        <taxon>Bacteria</taxon>
        <taxon>Pseudomonadati</taxon>
        <taxon>Pseudomonadota</taxon>
        <taxon>Betaproteobacteria</taxon>
        <taxon>Burkholderiales</taxon>
        <taxon>Comamonadaceae</taxon>
        <taxon>Ramlibacter</taxon>
    </lineage>
</organism>
<name>F5Y266_RAMTT</name>
<dbReference type="InterPro" id="IPR029063">
    <property type="entry name" value="SAM-dependent_MTases_sf"/>
</dbReference>
<evidence type="ECO:0000256" key="3">
    <source>
        <dbReference type="ARBA" id="ARBA00022679"/>
    </source>
</evidence>
<dbReference type="PIRSF" id="PIRSF003085">
    <property type="entry name" value="CMAS"/>
    <property type="match status" value="1"/>
</dbReference>
<dbReference type="GO" id="GO:0008610">
    <property type="term" value="P:lipid biosynthetic process"/>
    <property type="evidence" value="ECO:0007669"/>
    <property type="project" value="InterPro"/>
</dbReference>
<evidence type="ECO:0000256" key="2">
    <source>
        <dbReference type="ARBA" id="ARBA00022603"/>
    </source>
</evidence>
<dbReference type="CDD" id="cd02440">
    <property type="entry name" value="AdoMet_MTases"/>
    <property type="match status" value="1"/>
</dbReference>
<evidence type="ECO:0000256" key="5">
    <source>
        <dbReference type="ARBA" id="ARBA00023098"/>
    </source>
</evidence>
<keyword evidence="8" id="KW-1185">Reference proteome</keyword>
<dbReference type="SUPFAM" id="SSF53335">
    <property type="entry name" value="S-adenosyl-L-methionine-dependent methyltransferases"/>
    <property type="match status" value="1"/>
</dbReference>
<keyword evidence="5" id="KW-0443">Lipid metabolism</keyword>
<gene>
    <name evidence="7" type="ordered locus">Rta_37190</name>
</gene>
<comment type="similarity">
    <text evidence="1">Belongs to the CFA/CMAS family.</text>
</comment>
<dbReference type="HOGENOM" id="CLU_026434_0_2_4"/>
<evidence type="ECO:0000313" key="7">
    <source>
        <dbReference type="EMBL" id="AEG94834.1"/>
    </source>
</evidence>
<dbReference type="KEGG" id="rta:Rta_37190"/>
<evidence type="ECO:0000256" key="4">
    <source>
        <dbReference type="ARBA" id="ARBA00022691"/>
    </source>
</evidence>
<dbReference type="GO" id="GO:0008168">
    <property type="term" value="F:methyltransferase activity"/>
    <property type="evidence" value="ECO:0007669"/>
    <property type="project" value="UniProtKB-KW"/>
</dbReference>
<dbReference type="EMBL" id="CP000245">
    <property type="protein sequence ID" value="AEG94834.1"/>
    <property type="molecule type" value="Genomic_DNA"/>
</dbReference>
<protein>
    <submittedName>
        <fullName evidence="7">Cyclopropane-fatty-acyl-phospholipid synthase (Cyclopropane fatty acid synthase)-like protein</fullName>
    </submittedName>
</protein>
<evidence type="ECO:0000256" key="6">
    <source>
        <dbReference type="PIRSR" id="PIRSR003085-1"/>
    </source>
</evidence>
<dbReference type="InterPro" id="IPR050723">
    <property type="entry name" value="CFA/CMAS"/>
</dbReference>
<keyword evidence="2" id="KW-0489">Methyltransferase</keyword>
<keyword evidence="3" id="KW-0808">Transferase</keyword>
<accession>F5Y266</accession>
<dbReference type="PANTHER" id="PTHR43667">
    <property type="entry name" value="CYCLOPROPANE-FATTY-ACYL-PHOSPHOLIPID SYNTHASE"/>
    <property type="match status" value="1"/>
</dbReference>